<proteinExistence type="predicted"/>
<sequence>MKKEVLIILGSPNSPSGKLSDISLSRLNYCVNHYQKGNLILCTGGWGAHFNTSEHAHAALAKRYLLENNIPEDVFLDFALSGNTVEDAVKAKEILSKLENIRLTIITSDYHVKRVKLIFNEILENYTMDFIGVKSNLDTDVYEVLEQHEKSAIDAIVKNGLYY</sequence>
<dbReference type="InterPro" id="IPR051599">
    <property type="entry name" value="Cell_Envelope_Assoc"/>
</dbReference>
<comment type="caution">
    <text evidence="2">The sequence shown here is derived from an EMBL/GenBank/DDBJ whole genome shotgun (WGS) entry which is preliminary data.</text>
</comment>
<feature type="domain" description="DUF218" evidence="1">
    <location>
        <begin position="5"/>
        <end position="122"/>
    </location>
</feature>
<dbReference type="PANTHER" id="PTHR30336">
    <property type="entry name" value="INNER MEMBRANE PROTEIN, PROBABLE PERMEASE"/>
    <property type="match status" value="1"/>
</dbReference>
<dbReference type="InterPro" id="IPR014729">
    <property type="entry name" value="Rossmann-like_a/b/a_fold"/>
</dbReference>
<gene>
    <name evidence="2" type="ORF">H3Z82_10015</name>
</gene>
<dbReference type="Pfam" id="PF02698">
    <property type="entry name" value="DUF218"/>
    <property type="match status" value="1"/>
</dbReference>
<dbReference type="EMBL" id="JACGLT010000006">
    <property type="protein sequence ID" value="MBA6153060.1"/>
    <property type="molecule type" value="Genomic_DNA"/>
</dbReference>
<protein>
    <submittedName>
        <fullName evidence="2">YdcF family protein</fullName>
    </submittedName>
</protein>
<name>A0A7W2M5G8_9FLAO</name>
<dbReference type="CDD" id="cd06259">
    <property type="entry name" value="YdcF-like"/>
    <property type="match status" value="1"/>
</dbReference>
<evidence type="ECO:0000259" key="1">
    <source>
        <dbReference type="Pfam" id="PF02698"/>
    </source>
</evidence>
<keyword evidence="3" id="KW-1185">Reference proteome</keyword>
<dbReference type="GO" id="GO:0005886">
    <property type="term" value="C:plasma membrane"/>
    <property type="evidence" value="ECO:0007669"/>
    <property type="project" value="TreeGrafter"/>
</dbReference>
<reference evidence="2 3" key="1">
    <citation type="submission" date="2020-07" db="EMBL/GenBank/DDBJ databases">
        <title>Bacterium isolated from marine sediment.</title>
        <authorList>
            <person name="Shang D."/>
        </authorList>
    </citation>
    <scope>NUCLEOTIDE SEQUENCE [LARGE SCALE GENOMIC DNA]</scope>
    <source>
        <strain evidence="2 3">F6074</strain>
    </source>
</reference>
<organism evidence="2 3">
    <name type="scientific">Gelidibacter maritimus</name>
    <dbReference type="NCBI Taxonomy" id="2761487"/>
    <lineage>
        <taxon>Bacteria</taxon>
        <taxon>Pseudomonadati</taxon>
        <taxon>Bacteroidota</taxon>
        <taxon>Flavobacteriia</taxon>
        <taxon>Flavobacteriales</taxon>
        <taxon>Flavobacteriaceae</taxon>
        <taxon>Gelidibacter</taxon>
    </lineage>
</organism>
<dbReference type="PANTHER" id="PTHR30336:SF20">
    <property type="entry name" value="DUF218 DOMAIN-CONTAINING PROTEIN"/>
    <property type="match status" value="1"/>
</dbReference>
<dbReference type="AlphaFoldDB" id="A0A7W2M5G8"/>
<evidence type="ECO:0000313" key="2">
    <source>
        <dbReference type="EMBL" id="MBA6153060.1"/>
    </source>
</evidence>
<evidence type="ECO:0000313" key="3">
    <source>
        <dbReference type="Proteomes" id="UP000541857"/>
    </source>
</evidence>
<dbReference type="InterPro" id="IPR003848">
    <property type="entry name" value="DUF218"/>
</dbReference>
<dbReference type="Gene3D" id="3.40.50.620">
    <property type="entry name" value="HUPs"/>
    <property type="match status" value="1"/>
</dbReference>
<dbReference type="RefSeq" id="WP_182205362.1">
    <property type="nucleotide sequence ID" value="NZ_JACGLT010000006.1"/>
</dbReference>
<accession>A0A7W2M5G8</accession>
<dbReference type="Proteomes" id="UP000541857">
    <property type="component" value="Unassembled WGS sequence"/>
</dbReference>